<evidence type="ECO:0000256" key="7">
    <source>
        <dbReference type="ARBA" id="ARBA00023170"/>
    </source>
</evidence>
<dbReference type="EMBL" id="LIAE01006889">
    <property type="protein sequence ID" value="PAV84093.1"/>
    <property type="molecule type" value="Genomic_DNA"/>
</dbReference>
<evidence type="ECO:0000256" key="11">
    <source>
        <dbReference type="ARBA" id="ARBA00034104"/>
    </source>
</evidence>
<dbReference type="InterPro" id="IPR006202">
    <property type="entry name" value="Neur_chan_lig-bd"/>
</dbReference>
<feature type="non-terminal residue" evidence="14">
    <location>
        <position position="235"/>
    </location>
</feature>
<evidence type="ECO:0000256" key="9">
    <source>
        <dbReference type="ARBA" id="ARBA00023286"/>
    </source>
</evidence>
<evidence type="ECO:0000256" key="4">
    <source>
        <dbReference type="ARBA" id="ARBA00023018"/>
    </source>
</evidence>
<dbReference type="InterPro" id="IPR018000">
    <property type="entry name" value="Neurotransmitter_ion_chnl_CS"/>
</dbReference>
<feature type="signal peptide" evidence="12">
    <location>
        <begin position="1"/>
        <end position="20"/>
    </location>
</feature>
<dbReference type="SUPFAM" id="SSF63712">
    <property type="entry name" value="Nicotinic receptor ligand binding domain-like"/>
    <property type="match status" value="1"/>
</dbReference>
<protein>
    <recommendedName>
        <fullName evidence="13">Neurotransmitter-gated ion-channel ligand-binding domain-containing protein</fullName>
    </recommendedName>
</protein>
<dbReference type="InterPro" id="IPR006201">
    <property type="entry name" value="Neur_channel"/>
</dbReference>
<evidence type="ECO:0000259" key="13">
    <source>
        <dbReference type="Pfam" id="PF02931"/>
    </source>
</evidence>
<dbReference type="Gene3D" id="2.70.170.10">
    <property type="entry name" value="Neurotransmitter-gated ion-channel ligand-binding domain"/>
    <property type="match status" value="1"/>
</dbReference>
<keyword evidence="8" id="KW-0628">Postsynaptic cell membrane</keyword>
<feature type="domain" description="Neurotransmitter-gated ion-channel ligand-binding" evidence="13">
    <location>
        <begin position="25"/>
        <end position="234"/>
    </location>
</feature>
<dbReference type="InterPro" id="IPR036734">
    <property type="entry name" value="Neur_chan_lig-bd_sf"/>
</dbReference>
<reference evidence="14 15" key="1">
    <citation type="journal article" date="2017" name="Curr. Biol.">
        <title>Genome architecture and evolution of a unichromosomal asexual nematode.</title>
        <authorList>
            <person name="Fradin H."/>
            <person name="Zegar C."/>
            <person name="Gutwein M."/>
            <person name="Lucas J."/>
            <person name="Kovtun M."/>
            <person name="Corcoran D."/>
            <person name="Baugh L.R."/>
            <person name="Kiontke K."/>
            <person name="Gunsalus K."/>
            <person name="Fitch D.H."/>
            <person name="Piano F."/>
        </authorList>
    </citation>
    <scope>NUCLEOTIDE SEQUENCE [LARGE SCALE GENOMIC DNA]</scope>
    <source>
        <strain evidence="14">PF1309</strain>
    </source>
</reference>
<evidence type="ECO:0000256" key="6">
    <source>
        <dbReference type="ARBA" id="ARBA00023136"/>
    </source>
</evidence>
<comment type="similarity">
    <text evidence="12">Belongs to the ligand-gated ion channel (TC 1.A.9) family.</text>
</comment>
<dbReference type="GO" id="GO:0022848">
    <property type="term" value="F:acetylcholine-gated monoatomic cation-selective channel activity"/>
    <property type="evidence" value="ECO:0007669"/>
    <property type="project" value="InterPro"/>
</dbReference>
<gene>
    <name evidence="14" type="ORF">WR25_21191</name>
</gene>
<evidence type="ECO:0000256" key="2">
    <source>
        <dbReference type="ARBA" id="ARBA00022475"/>
    </source>
</evidence>
<accession>A0A2A2LD38</accession>
<keyword evidence="5 12" id="KW-0406">Ion transport</keyword>
<name>A0A2A2LD38_9BILA</name>
<keyword evidence="1 12" id="KW-0813">Transport</keyword>
<evidence type="ECO:0000256" key="1">
    <source>
        <dbReference type="ARBA" id="ARBA00022448"/>
    </source>
</evidence>
<evidence type="ECO:0000256" key="5">
    <source>
        <dbReference type="ARBA" id="ARBA00023065"/>
    </source>
</evidence>
<keyword evidence="6" id="KW-0472">Membrane</keyword>
<dbReference type="AlphaFoldDB" id="A0A2A2LD38"/>
<dbReference type="PANTHER" id="PTHR18945">
    <property type="entry name" value="NEUROTRANSMITTER GATED ION CHANNEL"/>
    <property type="match status" value="1"/>
</dbReference>
<keyword evidence="7" id="KW-0675">Receptor</keyword>
<proteinExistence type="inferred from homology"/>
<evidence type="ECO:0000256" key="10">
    <source>
        <dbReference type="ARBA" id="ARBA00023303"/>
    </source>
</evidence>
<keyword evidence="2" id="KW-1003">Cell membrane</keyword>
<dbReference type="Proteomes" id="UP000218231">
    <property type="component" value="Unassembled WGS sequence"/>
</dbReference>
<dbReference type="GO" id="GO:0004888">
    <property type="term" value="F:transmembrane signaling receptor activity"/>
    <property type="evidence" value="ECO:0007669"/>
    <property type="project" value="InterPro"/>
</dbReference>
<feature type="chain" id="PRO_5022272136" description="Neurotransmitter-gated ion-channel ligand-binding domain-containing protein" evidence="12">
    <location>
        <begin position="21"/>
        <end position="235"/>
    </location>
</feature>
<dbReference type="Pfam" id="PF02931">
    <property type="entry name" value="Neur_chan_LBD"/>
    <property type="match status" value="1"/>
</dbReference>
<keyword evidence="9" id="KW-1071">Ligand-gated ion channel</keyword>
<dbReference type="PRINTS" id="PR00252">
    <property type="entry name" value="NRIONCHANNEL"/>
</dbReference>
<evidence type="ECO:0000256" key="12">
    <source>
        <dbReference type="RuleBase" id="RU000687"/>
    </source>
</evidence>
<keyword evidence="4" id="KW-0770">Synapse</keyword>
<dbReference type="FunFam" id="2.70.170.10:FF:000013">
    <property type="entry name" value="Acetylcholine receptor subunit alpha"/>
    <property type="match status" value="1"/>
</dbReference>
<evidence type="ECO:0000256" key="8">
    <source>
        <dbReference type="ARBA" id="ARBA00023257"/>
    </source>
</evidence>
<comment type="caution">
    <text evidence="14">The sequence shown here is derived from an EMBL/GenBank/DDBJ whole genome shotgun (WGS) entry which is preliminary data.</text>
</comment>
<dbReference type="GO" id="GO:0045211">
    <property type="term" value="C:postsynaptic membrane"/>
    <property type="evidence" value="ECO:0007669"/>
    <property type="project" value="UniProtKB-SubCell"/>
</dbReference>
<dbReference type="STRING" id="2018661.A0A2A2LD38"/>
<keyword evidence="10 12" id="KW-0407">Ion channel</keyword>
<keyword evidence="15" id="KW-1185">Reference proteome</keyword>
<keyword evidence="3" id="KW-0812">Transmembrane</keyword>
<keyword evidence="12" id="KW-0732">Signal</keyword>
<dbReference type="PRINTS" id="PR00254">
    <property type="entry name" value="NICOTINICR"/>
</dbReference>
<sequence>MRAALVLILLAWAAVESSLANKDANHLFEYLLADYNKLVRPVSMINETLVVRFKLKLSQLLDVHEKNQIMTTNVWLQHSWTDHKLTWDPAEYGGVEVLYVPSDMIWLPDIVLYNNADGNYQVSIMTKAKLSYNGTVEWAPPAIYKSMCQINVEYFPFDSQTCEMKFGSWTYGGLEVDLKHKDEHLQEEKNITVVGVDGAVYYEKVWEVKEGIDLSDFYPSVEWDILEVPGTRHSK</sequence>
<dbReference type="InterPro" id="IPR002394">
    <property type="entry name" value="Nicotinic_acetylcholine_rcpt"/>
</dbReference>
<evidence type="ECO:0000256" key="3">
    <source>
        <dbReference type="ARBA" id="ARBA00022692"/>
    </source>
</evidence>
<dbReference type="OrthoDB" id="5975154at2759"/>
<evidence type="ECO:0000313" key="14">
    <source>
        <dbReference type="EMBL" id="PAV84093.1"/>
    </source>
</evidence>
<organism evidence="14 15">
    <name type="scientific">Diploscapter pachys</name>
    <dbReference type="NCBI Taxonomy" id="2018661"/>
    <lineage>
        <taxon>Eukaryota</taxon>
        <taxon>Metazoa</taxon>
        <taxon>Ecdysozoa</taxon>
        <taxon>Nematoda</taxon>
        <taxon>Chromadorea</taxon>
        <taxon>Rhabditida</taxon>
        <taxon>Rhabditina</taxon>
        <taxon>Rhabditomorpha</taxon>
        <taxon>Rhabditoidea</taxon>
        <taxon>Rhabditidae</taxon>
        <taxon>Diploscapter</taxon>
    </lineage>
</organism>
<dbReference type="PROSITE" id="PS00236">
    <property type="entry name" value="NEUROTR_ION_CHANNEL"/>
    <property type="match status" value="1"/>
</dbReference>
<evidence type="ECO:0000313" key="15">
    <source>
        <dbReference type="Proteomes" id="UP000218231"/>
    </source>
</evidence>
<comment type="subcellular location">
    <subcellularLocation>
        <location evidence="11">Postsynaptic cell membrane</location>
        <topology evidence="11">Multi-pass membrane protein</topology>
    </subcellularLocation>
</comment>